<accession>A0A6P9A7Z7</accession>
<feature type="compositionally biased region" description="Polar residues" evidence="1">
    <location>
        <begin position="1"/>
        <end position="19"/>
    </location>
</feature>
<name>A0A6P9A7Z7_THRPL</name>
<proteinExistence type="predicted"/>
<dbReference type="OrthoDB" id="3181259at2759"/>
<dbReference type="KEGG" id="tpal:117652958"/>
<dbReference type="Proteomes" id="UP000515158">
    <property type="component" value="Unplaced"/>
</dbReference>
<dbReference type="PROSITE" id="PS50181">
    <property type="entry name" value="FBOX"/>
    <property type="match status" value="1"/>
</dbReference>
<evidence type="ECO:0000259" key="2">
    <source>
        <dbReference type="PROSITE" id="PS50181"/>
    </source>
</evidence>
<evidence type="ECO:0000313" key="4">
    <source>
        <dbReference type="RefSeq" id="XP_034254107.1"/>
    </source>
</evidence>
<reference evidence="4 5" key="1">
    <citation type="submission" date="2025-04" db="UniProtKB">
        <authorList>
            <consortium name="RefSeq"/>
        </authorList>
    </citation>
    <scope>IDENTIFICATION</scope>
    <source>
        <tissue evidence="4 5">Total insect</tissue>
    </source>
</reference>
<organism evidence="5">
    <name type="scientific">Thrips palmi</name>
    <name type="common">Melon thrips</name>
    <dbReference type="NCBI Taxonomy" id="161013"/>
    <lineage>
        <taxon>Eukaryota</taxon>
        <taxon>Metazoa</taxon>
        <taxon>Ecdysozoa</taxon>
        <taxon>Arthropoda</taxon>
        <taxon>Hexapoda</taxon>
        <taxon>Insecta</taxon>
        <taxon>Pterygota</taxon>
        <taxon>Neoptera</taxon>
        <taxon>Paraneoptera</taxon>
        <taxon>Thysanoptera</taxon>
        <taxon>Terebrantia</taxon>
        <taxon>Thripoidea</taxon>
        <taxon>Thripidae</taxon>
        <taxon>Thrips</taxon>
    </lineage>
</organism>
<dbReference type="InterPro" id="IPR001810">
    <property type="entry name" value="F-box_dom"/>
</dbReference>
<evidence type="ECO:0000313" key="5">
    <source>
        <dbReference type="RefSeq" id="XP_034254108.1"/>
    </source>
</evidence>
<evidence type="ECO:0000256" key="1">
    <source>
        <dbReference type="SAM" id="MobiDB-lite"/>
    </source>
</evidence>
<feature type="region of interest" description="Disordered" evidence="1">
    <location>
        <begin position="1"/>
        <end position="39"/>
    </location>
</feature>
<evidence type="ECO:0000313" key="3">
    <source>
        <dbReference type="Proteomes" id="UP000515158"/>
    </source>
</evidence>
<dbReference type="GeneID" id="117652958"/>
<protein>
    <submittedName>
        <fullName evidence="4 5">Uncharacterized protein LOC117652958</fullName>
    </submittedName>
</protein>
<dbReference type="RefSeq" id="XP_034254108.1">
    <property type="nucleotide sequence ID" value="XM_034398217.1"/>
</dbReference>
<sequence>MSAKQAETSASGSAPLQGQLTGGDGQPSKSGSEPLHGEVKDVQDTSVPGIENLPDGVLVQIFHQVSDGVTFQEVLPAVSQRWEEVAREARRWRDLTDIVKGLMSLPPEGAPFVADLYVEFFLWPTERRVIPDRCVVRDLSRLLVSGNLSMVEDDVPRSLRQGYLEAVWRSRHQLKRLVLVLDNTTKTDLGHSSLFVLSHMPCLEELTVNVEADFVYESGQLKQVLPNLKSFEVVESETSPVHHDLIRDLLVDGLVSAKFRPGSPARPALLMALAKCKKLTDLNVHFDYAPVFRSLPALKSVTVHLTLDSPIPINILEQTFVSAYTPRLDYLHVIVYCKLCPVCHSALHHECQRILKAVEKLGCKGGATYLVLSQF</sequence>
<gene>
    <name evidence="4 5" type="primary">LOC117652958</name>
</gene>
<dbReference type="AlphaFoldDB" id="A0A6P9A7Z7"/>
<keyword evidence="3" id="KW-1185">Reference proteome</keyword>
<feature type="domain" description="F-box" evidence="2">
    <location>
        <begin position="47"/>
        <end position="95"/>
    </location>
</feature>
<dbReference type="RefSeq" id="XP_034254107.1">
    <property type="nucleotide sequence ID" value="XM_034398216.1"/>
</dbReference>